<protein>
    <submittedName>
        <fullName evidence="1">Uncharacterized protein</fullName>
    </submittedName>
</protein>
<dbReference type="EMBL" id="LAZR01027625">
    <property type="protein sequence ID" value="KKL65153.1"/>
    <property type="molecule type" value="Genomic_DNA"/>
</dbReference>
<dbReference type="AlphaFoldDB" id="A0A0F9DTI4"/>
<proteinExistence type="predicted"/>
<evidence type="ECO:0000313" key="1">
    <source>
        <dbReference type="EMBL" id="KKL65153.1"/>
    </source>
</evidence>
<comment type="caution">
    <text evidence="1">The sequence shown here is derived from an EMBL/GenBank/DDBJ whole genome shotgun (WGS) entry which is preliminary data.</text>
</comment>
<gene>
    <name evidence="1" type="ORF">LCGC14_2157850</name>
</gene>
<sequence length="108" mass="12584">KDEEDLLELIEEMTYGDVATIEISRTLLKFEEEQTSRWETVRKILEKNTGNAESLRRSILGYMNTVMLNPNTKHLSQLMKMSDFFTDNFYDMGDTGLTMACYHAIFDV</sequence>
<reference evidence="1" key="1">
    <citation type="journal article" date="2015" name="Nature">
        <title>Complex archaea that bridge the gap between prokaryotes and eukaryotes.</title>
        <authorList>
            <person name="Spang A."/>
            <person name="Saw J.H."/>
            <person name="Jorgensen S.L."/>
            <person name="Zaremba-Niedzwiedzka K."/>
            <person name="Martijn J."/>
            <person name="Lind A.E."/>
            <person name="van Eijk R."/>
            <person name="Schleper C."/>
            <person name="Guy L."/>
            <person name="Ettema T.J."/>
        </authorList>
    </citation>
    <scope>NUCLEOTIDE SEQUENCE</scope>
</reference>
<organism evidence="1">
    <name type="scientific">marine sediment metagenome</name>
    <dbReference type="NCBI Taxonomy" id="412755"/>
    <lineage>
        <taxon>unclassified sequences</taxon>
        <taxon>metagenomes</taxon>
        <taxon>ecological metagenomes</taxon>
    </lineage>
</organism>
<name>A0A0F9DTI4_9ZZZZ</name>
<feature type="non-terminal residue" evidence="1">
    <location>
        <position position="1"/>
    </location>
</feature>
<accession>A0A0F9DTI4</accession>